<evidence type="ECO:0000313" key="1">
    <source>
        <dbReference type="EMBL" id="KAI3665475.1"/>
    </source>
</evidence>
<gene>
    <name evidence="1" type="ORF">L6452_44102</name>
</gene>
<dbReference type="Proteomes" id="UP001055879">
    <property type="component" value="Linkage Group LG18"/>
</dbReference>
<name>A0ACB8XFZ1_ARCLA</name>
<dbReference type="EMBL" id="CM042064">
    <property type="protein sequence ID" value="KAI3665475.1"/>
    <property type="molecule type" value="Genomic_DNA"/>
</dbReference>
<keyword evidence="2" id="KW-1185">Reference proteome</keyword>
<proteinExistence type="predicted"/>
<organism evidence="1 2">
    <name type="scientific">Arctium lappa</name>
    <name type="common">Greater burdock</name>
    <name type="synonym">Lappa major</name>
    <dbReference type="NCBI Taxonomy" id="4217"/>
    <lineage>
        <taxon>Eukaryota</taxon>
        <taxon>Viridiplantae</taxon>
        <taxon>Streptophyta</taxon>
        <taxon>Embryophyta</taxon>
        <taxon>Tracheophyta</taxon>
        <taxon>Spermatophyta</taxon>
        <taxon>Magnoliopsida</taxon>
        <taxon>eudicotyledons</taxon>
        <taxon>Gunneridae</taxon>
        <taxon>Pentapetalae</taxon>
        <taxon>asterids</taxon>
        <taxon>campanulids</taxon>
        <taxon>Asterales</taxon>
        <taxon>Asteraceae</taxon>
        <taxon>Carduoideae</taxon>
        <taxon>Cardueae</taxon>
        <taxon>Arctiinae</taxon>
        <taxon>Arctium</taxon>
    </lineage>
</organism>
<sequence>MYKSQNGYLCLYALIFTVMEINLEFFETDTLLGTMGLSENSDPLMEEEDLETPHIHHRDDIPDLNMVFEHTNEEDSPVVKSPVRRERSNTVGKKRKVRTGGSSGEGTS</sequence>
<accession>A0ACB8XFZ1</accession>
<comment type="caution">
    <text evidence="1">The sequence shown here is derived from an EMBL/GenBank/DDBJ whole genome shotgun (WGS) entry which is preliminary data.</text>
</comment>
<protein>
    <submittedName>
        <fullName evidence="1">Uncharacterized protein</fullName>
    </submittedName>
</protein>
<reference evidence="2" key="1">
    <citation type="journal article" date="2022" name="Mol. Ecol. Resour.">
        <title>The genomes of chicory, endive, great burdock and yacon provide insights into Asteraceae palaeo-polyploidization history and plant inulin production.</title>
        <authorList>
            <person name="Fan W."/>
            <person name="Wang S."/>
            <person name="Wang H."/>
            <person name="Wang A."/>
            <person name="Jiang F."/>
            <person name="Liu H."/>
            <person name="Zhao H."/>
            <person name="Xu D."/>
            <person name="Zhang Y."/>
        </authorList>
    </citation>
    <scope>NUCLEOTIDE SEQUENCE [LARGE SCALE GENOMIC DNA]</scope>
    <source>
        <strain evidence="2">cv. Niubang</strain>
    </source>
</reference>
<evidence type="ECO:0000313" key="2">
    <source>
        <dbReference type="Proteomes" id="UP001055879"/>
    </source>
</evidence>
<reference evidence="1 2" key="2">
    <citation type="journal article" date="2022" name="Mol. Ecol. Resour.">
        <title>The genomes of chicory, endive, great burdock and yacon provide insights into Asteraceae paleo-polyploidization history and plant inulin production.</title>
        <authorList>
            <person name="Fan W."/>
            <person name="Wang S."/>
            <person name="Wang H."/>
            <person name="Wang A."/>
            <person name="Jiang F."/>
            <person name="Liu H."/>
            <person name="Zhao H."/>
            <person name="Xu D."/>
            <person name="Zhang Y."/>
        </authorList>
    </citation>
    <scope>NUCLEOTIDE SEQUENCE [LARGE SCALE GENOMIC DNA]</scope>
    <source>
        <strain evidence="2">cv. Niubang</strain>
    </source>
</reference>